<keyword evidence="1" id="KW-0812">Transmembrane</keyword>
<feature type="transmembrane region" description="Helical" evidence="1">
    <location>
        <begin position="37"/>
        <end position="55"/>
    </location>
</feature>
<dbReference type="EMBL" id="JBDKWZ010000015">
    <property type="protein sequence ID" value="MEN7550573.1"/>
    <property type="molecule type" value="Genomic_DNA"/>
</dbReference>
<evidence type="ECO:0000313" key="2">
    <source>
        <dbReference type="EMBL" id="MEN7550573.1"/>
    </source>
</evidence>
<dbReference type="Gene3D" id="1.10.10.10">
    <property type="entry name" value="Winged helix-like DNA-binding domain superfamily/Winged helix DNA-binding domain"/>
    <property type="match status" value="1"/>
</dbReference>
<dbReference type="InterPro" id="IPR036390">
    <property type="entry name" value="WH_DNA-bd_sf"/>
</dbReference>
<gene>
    <name evidence="2" type="ORF">AAG747_21815</name>
</gene>
<feature type="transmembrane region" description="Helical" evidence="1">
    <location>
        <begin position="7"/>
        <end position="25"/>
    </location>
</feature>
<name>A0AAW9SDL8_9BACT</name>
<dbReference type="RefSeq" id="WP_346823355.1">
    <property type="nucleotide sequence ID" value="NZ_JBDKWZ010000015.1"/>
</dbReference>
<keyword evidence="1" id="KW-0472">Membrane</keyword>
<proteinExistence type="predicted"/>
<protein>
    <submittedName>
        <fullName evidence="2">Uncharacterized protein</fullName>
    </submittedName>
</protein>
<keyword evidence="1" id="KW-1133">Transmembrane helix</keyword>
<dbReference type="AlphaFoldDB" id="A0AAW9SDL8"/>
<dbReference type="SUPFAM" id="SSF46785">
    <property type="entry name" value="Winged helix' DNA-binding domain"/>
    <property type="match status" value="1"/>
</dbReference>
<evidence type="ECO:0000256" key="1">
    <source>
        <dbReference type="SAM" id="Phobius"/>
    </source>
</evidence>
<dbReference type="Proteomes" id="UP001403385">
    <property type="component" value="Unassembled WGS sequence"/>
</dbReference>
<dbReference type="InterPro" id="IPR036388">
    <property type="entry name" value="WH-like_DNA-bd_sf"/>
</dbReference>
<accession>A0AAW9SDL8</accession>
<keyword evidence="3" id="KW-1185">Reference proteome</keyword>
<comment type="caution">
    <text evidence="2">The sequence shown here is derived from an EMBL/GenBank/DDBJ whole genome shotgun (WGS) entry which is preliminary data.</text>
</comment>
<sequence>MKFEEIISRIIGFGASGAALIILMVGIGDGHFPSEMFTADMILGSVGGLGVFNSIRLRKKRDEIKVLKYLSYSHGKATVAELVVNLKMPIDRVKKVIERLQKHGVIGVEVADDGEMLYSVSNSRTFEEKLLSGKVW</sequence>
<reference evidence="2 3" key="1">
    <citation type="submission" date="2024-04" db="EMBL/GenBank/DDBJ databases">
        <title>Novel genus in family Flammeovirgaceae.</title>
        <authorList>
            <person name="Nguyen T.H."/>
            <person name="Vuong T.Q."/>
            <person name="Le H."/>
            <person name="Kim S.-G."/>
        </authorList>
    </citation>
    <scope>NUCLEOTIDE SEQUENCE [LARGE SCALE GENOMIC DNA]</scope>
    <source>
        <strain evidence="2 3">JCM 23209</strain>
    </source>
</reference>
<organism evidence="2 3">
    <name type="scientific">Rapidithrix thailandica</name>
    <dbReference type="NCBI Taxonomy" id="413964"/>
    <lineage>
        <taxon>Bacteria</taxon>
        <taxon>Pseudomonadati</taxon>
        <taxon>Bacteroidota</taxon>
        <taxon>Cytophagia</taxon>
        <taxon>Cytophagales</taxon>
        <taxon>Flammeovirgaceae</taxon>
        <taxon>Rapidithrix</taxon>
    </lineage>
</organism>
<evidence type="ECO:0000313" key="3">
    <source>
        <dbReference type="Proteomes" id="UP001403385"/>
    </source>
</evidence>